<sequence length="80" mass="9156">HLFQFGQITRKKKKGKKSGRQRSSGTCPDVFLFRCEGSHCFSTLDDSITIDTNRRSSTGIQHDEYLTWMFPGPRFQTGPT</sequence>
<dbReference type="Ensembl" id="ENSSPAT00000001603.1">
    <property type="protein sequence ID" value="ENSSPAP00000001573.1"/>
    <property type="gene ID" value="ENSSPAG00000001211.1"/>
</dbReference>
<reference evidence="2" key="1">
    <citation type="submission" date="2023-09" db="UniProtKB">
        <authorList>
            <consortium name="Ensembl"/>
        </authorList>
    </citation>
    <scope>IDENTIFICATION</scope>
</reference>
<feature type="compositionally biased region" description="Basic residues" evidence="1">
    <location>
        <begin position="9"/>
        <end position="20"/>
    </location>
</feature>
<organism evidence="2">
    <name type="scientific">Stegastes partitus</name>
    <name type="common">bicolor damselfish</name>
    <dbReference type="NCBI Taxonomy" id="144197"/>
    <lineage>
        <taxon>Eukaryota</taxon>
        <taxon>Metazoa</taxon>
        <taxon>Chordata</taxon>
        <taxon>Craniata</taxon>
        <taxon>Vertebrata</taxon>
        <taxon>Euteleostomi</taxon>
        <taxon>Actinopterygii</taxon>
        <taxon>Neopterygii</taxon>
        <taxon>Teleostei</taxon>
        <taxon>Neoteleostei</taxon>
        <taxon>Acanthomorphata</taxon>
        <taxon>Ovalentaria</taxon>
        <taxon>Pomacentridae</taxon>
        <taxon>Stegastes</taxon>
    </lineage>
</organism>
<evidence type="ECO:0000313" key="2">
    <source>
        <dbReference type="Ensembl" id="ENSSPAP00000001573.1"/>
    </source>
</evidence>
<feature type="region of interest" description="Disordered" evidence="1">
    <location>
        <begin position="1"/>
        <end position="26"/>
    </location>
</feature>
<dbReference type="AlphaFoldDB" id="A0A3B4YY17"/>
<evidence type="ECO:0000256" key="1">
    <source>
        <dbReference type="SAM" id="MobiDB-lite"/>
    </source>
</evidence>
<accession>A0A3B4YY17</accession>
<proteinExistence type="predicted"/>
<protein>
    <submittedName>
        <fullName evidence="2">Uncharacterized protein</fullName>
    </submittedName>
</protein>
<name>A0A3B4YY17_9TELE</name>